<dbReference type="InterPro" id="IPR023049">
    <property type="entry name" value="GlgC_bac"/>
</dbReference>
<name>A0A1M6QIX7_9FIRM</name>
<dbReference type="HAMAP" id="MF_00624">
    <property type="entry name" value="GlgC"/>
    <property type="match status" value="1"/>
</dbReference>
<feature type="domain" description="Glucose-1-phosphate adenylyltransferase/Bifunctional protein GlmU-like C-terminal hexapeptide" evidence="11">
    <location>
        <begin position="288"/>
        <end position="361"/>
    </location>
</feature>
<dbReference type="PROSITE" id="PS00808">
    <property type="entry name" value="ADP_GLC_PYROPHOSPH_1"/>
    <property type="match status" value="1"/>
</dbReference>
<dbReference type="NCBIfam" id="TIGR02091">
    <property type="entry name" value="glgC"/>
    <property type="match status" value="1"/>
</dbReference>
<keyword evidence="7 9" id="KW-0320">Glycogen biosynthesis</keyword>
<dbReference type="PANTHER" id="PTHR43523">
    <property type="entry name" value="GLUCOSE-1-PHOSPHATE ADENYLYLTRANSFERASE-RELATED"/>
    <property type="match status" value="1"/>
</dbReference>
<evidence type="ECO:0000256" key="5">
    <source>
        <dbReference type="ARBA" id="ARBA00022741"/>
    </source>
</evidence>
<feature type="binding site" evidence="9">
    <location>
        <position position="190"/>
    </location>
    <ligand>
        <name>alpha-D-glucose 1-phosphate</name>
        <dbReference type="ChEBI" id="CHEBI:58601"/>
    </ligand>
</feature>
<dbReference type="InterPro" id="IPR029044">
    <property type="entry name" value="Nucleotide-diphossugar_trans"/>
</dbReference>
<proteinExistence type="inferred from homology"/>
<keyword evidence="2 9" id="KW-0321">Glycogen metabolism</keyword>
<dbReference type="Pfam" id="PF00483">
    <property type="entry name" value="NTP_transferase"/>
    <property type="match status" value="1"/>
</dbReference>
<protein>
    <recommendedName>
        <fullName evidence="9">Glucose-1-phosphate adenylyltransferase</fullName>
        <ecNumber evidence="9">2.7.7.27</ecNumber>
    </recommendedName>
    <alternativeName>
        <fullName evidence="9">ADP-glucose pyrophosphorylase</fullName>
        <shortName evidence="9">ADPGlc PPase</shortName>
    </alternativeName>
    <alternativeName>
        <fullName evidence="9">ADP-glucose synthase</fullName>
    </alternativeName>
</protein>
<dbReference type="InterPro" id="IPR005836">
    <property type="entry name" value="ADP_Glu_pyroP_CS"/>
</dbReference>
<evidence type="ECO:0000256" key="8">
    <source>
        <dbReference type="ARBA" id="ARBA00023277"/>
    </source>
</evidence>
<dbReference type="Proteomes" id="UP000243547">
    <property type="component" value="Unassembled WGS sequence"/>
</dbReference>
<gene>
    <name evidence="9" type="primary">glgC</name>
    <name evidence="12" type="ORF">SAMN02745227_01768</name>
</gene>
<comment type="function">
    <text evidence="9">Involved in the biosynthesis of ADP-glucose, a building block required for the elongation reactions to produce glycogen. Catalyzes the reaction between ATP and alpha-D-glucose 1-phosphate (G1P) to produce pyrophosphate and ADP-Glc.</text>
</comment>
<feature type="domain" description="Nucleotidyl transferase" evidence="10">
    <location>
        <begin position="7"/>
        <end position="260"/>
    </location>
</feature>
<comment type="subunit">
    <text evidence="9">Homotetramer.</text>
</comment>
<feature type="site" description="Could play a key role in the communication between the regulatory and the substrate sites" evidence="9">
    <location>
        <position position="59"/>
    </location>
</feature>
<evidence type="ECO:0000256" key="6">
    <source>
        <dbReference type="ARBA" id="ARBA00022840"/>
    </source>
</evidence>
<comment type="similarity">
    <text evidence="1 9">Belongs to the bacterial/plant glucose-1-phosphate adenylyltransferase family.</text>
</comment>
<dbReference type="InterPro" id="IPR011831">
    <property type="entry name" value="ADP-Glc_PPase"/>
</dbReference>
<dbReference type="InterPro" id="IPR011004">
    <property type="entry name" value="Trimer_LpxA-like_sf"/>
</dbReference>
<keyword evidence="6 9" id="KW-0067">ATP-binding</keyword>
<dbReference type="EMBL" id="FRAI01000021">
    <property type="protein sequence ID" value="SHK20201.1"/>
    <property type="molecule type" value="Genomic_DNA"/>
</dbReference>
<comment type="pathway">
    <text evidence="9">Glycan biosynthesis; glycogen biosynthesis.</text>
</comment>
<evidence type="ECO:0000256" key="1">
    <source>
        <dbReference type="ARBA" id="ARBA00010443"/>
    </source>
</evidence>
<feature type="binding site" evidence="9">
    <location>
        <begin position="179"/>
        <end position="180"/>
    </location>
    <ligand>
        <name>alpha-D-glucose 1-phosphate</name>
        <dbReference type="ChEBI" id="CHEBI:58601"/>
    </ligand>
</feature>
<dbReference type="AlphaFoldDB" id="A0A1M6QIX7"/>
<evidence type="ECO:0000256" key="3">
    <source>
        <dbReference type="ARBA" id="ARBA00022679"/>
    </source>
</evidence>
<dbReference type="InterPro" id="IPR005835">
    <property type="entry name" value="NTP_transferase_dom"/>
</dbReference>
<organism evidence="12 13">
    <name type="scientific">Anaerobranca californiensis DSM 14826</name>
    <dbReference type="NCBI Taxonomy" id="1120989"/>
    <lineage>
        <taxon>Bacteria</taxon>
        <taxon>Bacillati</taxon>
        <taxon>Bacillota</taxon>
        <taxon>Clostridia</taxon>
        <taxon>Eubacteriales</taxon>
        <taxon>Proteinivoracaceae</taxon>
        <taxon>Anaerobranca</taxon>
    </lineage>
</organism>
<dbReference type="Pfam" id="PF24894">
    <property type="entry name" value="Hexapep_GlmU"/>
    <property type="match status" value="1"/>
</dbReference>
<comment type="catalytic activity">
    <reaction evidence="9">
        <text>alpha-D-glucose 1-phosphate + ATP + H(+) = ADP-alpha-D-glucose + diphosphate</text>
        <dbReference type="Rhea" id="RHEA:12120"/>
        <dbReference type="ChEBI" id="CHEBI:15378"/>
        <dbReference type="ChEBI" id="CHEBI:30616"/>
        <dbReference type="ChEBI" id="CHEBI:33019"/>
        <dbReference type="ChEBI" id="CHEBI:57498"/>
        <dbReference type="ChEBI" id="CHEBI:58601"/>
        <dbReference type="EC" id="2.7.7.27"/>
    </reaction>
</comment>
<dbReference type="PANTHER" id="PTHR43523:SF2">
    <property type="entry name" value="GLUCOSE-1-PHOSPHATE ADENYLYLTRANSFERASE"/>
    <property type="match status" value="1"/>
</dbReference>
<keyword evidence="4 9" id="KW-0548">Nucleotidyltransferase</keyword>
<evidence type="ECO:0000256" key="4">
    <source>
        <dbReference type="ARBA" id="ARBA00022695"/>
    </source>
</evidence>
<sequence>MKKECIALILAGGQGTRLGILTTKLAKPAVPFGGKYRIIDFTLSNCSNSGIDTVGVLTQYEPLILNTYIGIGTPWGLDKNNGGVTVLSPYVAKDGGHWYRGTADAVFQNIEYIELYNPDYVLILSGDHIYKMDYSYMIDYHKERNADLTIAAMKVDWEEAKRFGIIISDQDGKITGFQEKPAIPKNNLASMGIYIFNWKTLKEYLIEDNLNPSSSHDFGKDIIPKMLEDERNLMAYPFYGYWKDVGTIESFWEANMDLIEENRTLNLYDNNWRIYSVNPVKPPHYIGKTAKVVNSMITEGCYIEGTVIKSIIFPGTVIKKGAVVKESIVMPGVVLGENAIIEKAIIGENAIIDSCCQIGDSKGEITVIGEGTKIDKESVISSGCICEKDQLKGGV</sequence>
<dbReference type="Gene3D" id="3.90.550.10">
    <property type="entry name" value="Spore Coat Polysaccharide Biosynthesis Protein SpsA, Chain A"/>
    <property type="match status" value="1"/>
</dbReference>
<keyword evidence="3 9" id="KW-0808">Transferase</keyword>
<keyword evidence="5 9" id="KW-0547">Nucleotide-binding</keyword>
<evidence type="ECO:0000259" key="10">
    <source>
        <dbReference type="Pfam" id="PF00483"/>
    </source>
</evidence>
<evidence type="ECO:0000256" key="2">
    <source>
        <dbReference type="ARBA" id="ARBA00022600"/>
    </source>
</evidence>
<dbReference type="SUPFAM" id="SSF51161">
    <property type="entry name" value="Trimeric LpxA-like enzymes"/>
    <property type="match status" value="1"/>
</dbReference>
<keyword evidence="13" id="KW-1185">Reference proteome</keyword>
<evidence type="ECO:0000259" key="11">
    <source>
        <dbReference type="Pfam" id="PF24894"/>
    </source>
</evidence>
<evidence type="ECO:0000256" key="7">
    <source>
        <dbReference type="ARBA" id="ARBA00023056"/>
    </source>
</evidence>
<feature type="site" description="Could play a key role in the communication between the regulatory and the substrate sites" evidence="9">
    <location>
        <position position="98"/>
    </location>
</feature>
<feature type="binding site" evidence="9">
    <location>
        <position position="99"/>
    </location>
    <ligand>
        <name>alpha-D-glucose 1-phosphate</name>
        <dbReference type="ChEBI" id="CHEBI:58601"/>
    </ligand>
</feature>
<evidence type="ECO:0000256" key="9">
    <source>
        <dbReference type="HAMAP-Rule" id="MF_00624"/>
    </source>
</evidence>
<dbReference type="UniPathway" id="UPA00164"/>
<reference evidence="13" key="1">
    <citation type="submission" date="2016-11" db="EMBL/GenBank/DDBJ databases">
        <authorList>
            <person name="Varghese N."/>
            <person name="Submissions S."/>
        </authorList>
    </citation>
    <scope>NUCLEOTIDE SEQUENCE [LARGE SCALE GENOMIC DNA]</scope>
    <source>
        <strain evidence="13">DSM 14826</strain>
    </source>
</reference>
<dbReference type="GO" id="GO:0005978">
    <property type="term" value="P:glycogen biosynthetic process"/>
    <property type="evidence" value="ECO:0007669"/>
    <property type="project" value="UniProtKB-UniRule"/>
</dbReference>
<feature type="binding site" evidence="9">
    <location>
        <position position="164"/>
    </location>
    <ligand>
        <name>alpha-D-glucose 1-phosphate</name>
        <dbReference type="ChEBI" id="CHEBI:58601"/>
    </ligand>
</feature>
<dbReference type="CDD" id="cd04651">
    <property type="entry name" value="LbH_G1P_AT_C"/>
    <property type="match status" value="1"/>
</dbReference>
<dbReference type="EC" id="2.7.7.27" evidence="9"/>
<dbReference type="GO" id="GO:0005524">
    <property type="term" value="F:ATP binding"/>
    <property type="evidence" value="ECO:0007669"/>
    <property type="project" value="UniProtKB-KW"/>
</dbReference>
<keyword evidence="8 9" id="KW-0119">Carbohydrate metabolism</keyword>
<dbReference type="SUPFAM" id="SSF53448">
    <property type="entry name" value="Nucleotide-diphospho-sugar transferases"/>
    <property type="match status" value="1"/>
</dbReference>
<dbReference type="InterPro" id="IPR056818">
    <property type="entry name" value="GlmU/GlgC-like_hexapep"/>
</dbReference>
<dbReference type="PROSITE" id="PS00810">
    <property type="entry name" value="ADP_GLC_PYROPHOSPH_3"/>
    <property type="match status" value="1"/>
</dbReference>
<evidence type="ECO:0000313" key="12">
    <source>
        <dbReference type="EMBL" id="SHK20201.1"/>
    </source>
</evidence>
<dbReference type="NCBIfam" id="NF003670">
    <property type="entry name" value="PRK05293.1"/>
    <property type="match status" value="1"/>
</dbReference>
<dbReference type="CDD" id="cd02508">
    <property type="entry name" value="ADP_Glucose_PP"/>
    <property type="match status" value="1"/>
</dbReference>
<dbReference type="GO" id="GO:0008878">
    <property type="term" value="F:glucose-1-phosphate adenylyltransferase activity"/>
    <property type="evidence" value="ECO:0007669"/>
    <property type="project" value="UniProtKB-UniRule"/>
</dbReference>
<evidence type="ECO:0000313" key="13">
    <source>
        <dbReference type="Proteomes" id="UP000243547"/>
    </source>
</evidence>
<dbReference type="PROSITE" id="PS00809">
    <property type="entry name" value="ADP_GLC_PYROPHOSPH_2"/>
    <property type="match status" value="1"/>
</dbReference>
<dbReference type="Gene3D" id="2.160.10.10">
    <property type="entry name" value="Hexapeptide repeat proteins"/>
    <property type="match status" value="1"/>
</dbReference>
<accession>A0A1M6QIX7</accession>
<dbReference type="STRING" id="1120989.SAMN02745227_01768"/>